<keyword evidence="3" id="KW-0963">Cytoplasm</keyword>
<dbReference type="InterPro" id="IPR011856">
    <property type="entry name" value="tRNA_endonuc-like_dom_sf"/>
</dbReference>
<organism evidence="14 15">
    <name type="scientific">Caldifermentibacillus hisashii</name>
    <dbReference type="NCBI Taxonomy" id="996558"/>
    <lineage>
        <taxon>Bacteria</taxon>
        <taxon>Bacillati</taxon>
        <taxon>Bacillota</taxon>
        <taxon>Bacilli</taxon>
        <taxon>Bacillales</taxon>
        <taxon>Bacillaceae</taxon>
        <taxon>Caldifermentibacillus</taxon>
    </lineage>
</organism>
<evidence type="ECO:0000256" key="3">
    <source>
        <dbReference type="ARBA" id="ARBA00022490"/>
    </source>
</evidence>
<keyword evidence="4" id="KW-0540">Nuclease</keyword>
<evidence type="ECO:0000256" key="10">
    <source>
        <dbReference type="ARBA" id="ARBA00023172"/>
    </source>
</evidence>
<evidence type="ECO:0000256" key="1">
    <source>
        <dbReference type="ARBA" id="ARBA00001946"/>
    </source>
</evidence>
<keyword evidence="11" id="KW-0234">DNA repair</keyword>
<evidence type="ECO:0000256" key="8">
    <source>
        <dbReference type="ARBA" id="ARBA00022801"/>
    </source>
</evidence>
<evidence type="ECO:0000313" key="14">
    <source>
        <dbReference type="EMBL" id="MEL3959426.1"/>
    </source>
</evidence>
<evidence type="ECO:0000256" key="2">
    <source>
        <dbReference type="ARBA" id="ARBA00004496"/>
    </source>
</evidence>
<name>A0ABU9K2X0_9BACI</name>
<comment type="cofactor">
    <cofactor evidence="1">
        <name>Mg(2+)</name>
        <dbReference type="ChEBI" id="CHEBI:18420"/>
    </cofactor>
</comment>
<dbReference type="Proteomes" id="UP001459714">
    <property type="component" value="Unassembled WGS sequence"/>
</dbReference>
<keyword evidence="6" id="KW-0255">Endonuclease</keyword>
<evidence type="ECO:0000256" key="5">
    <source>
        <dbReference type="ARBA" id="ARBA00022723"/>
    </source>
</evidence>
<protein>
    <recommendedName>
        <fullName evidence="13">Holliday junction resolvase RecU</fullName>
    </recommendedName>
</protein>
<evidence type="ECO:0000256" key="4">
    <source>
        <dbReference type="ARBA" id="ARBA00022722"/>
    </source>
</evidence>
<dbReference type="InterPro" id="IPR011335">
    <property type="entry name" value="Restrct_endonuc-II-like"/>
</dbReference>
<dbReference type="RefSeq" id="WP_342021063.1">
    <property type="nucleotide sequence ID" value="NZ_JBBYAK010000002.1"/>
</dbReference>
<comment type="caution">
    <text evidence="14">The sequence shown here is derived from an EMBL/GenBank/DDBJ whole genome shotgun (WGS) entry which is preliminary data.</text>
</comment>
<comment type="subcellular location">
    <subcellularLocation>
        <location evidence="2">Cytoplasm</location>
    </subcellularLocation>
</comment>
<keyword evidence="10" id="KW-0233">DNA recombination</keyword>
<reference evidence="14 15" key="1">
    <citation type="submission" date="2024-03" db="EMBL/GenBank/DDBJ databases">
        <title>Bacilli Hybrid Assemblies.</title>
        <authorList>
            <person name="Kovac J."/>
        </authorList>
    </citation>
    <scope>NUCLEOTIDE SEQUENCE [LARGE SCALE GENOMIC DNA]</scope>
    <source>
        <strain evidence="14 15">FSL M8-0022</strain>
    </source>
</reference>
<keyword evidence="5" id="KW-0479">Metal-binding</keyword>
<comment type="similarity">
    <text evidence="12">Belongs to the RecU family.</text>
</comment>
<dbReference type="EMBL" id="JBBYAK010000002">
    <property type="protein sequence ID" value="MEL3959426.1"/>
    <property type="molecule type" value="Genomic_DNA"/>
</dbReference>
<evidence type="ECO:0000256" key="13">
    <source>
        <dbReference type="ARBA" id="ARBA00029523"/>
    </source>
</evidence>
<evidence type="ECO:0000256" key="6">
    <source>
        <dbReference type="ARBA" id="ARBA00022759"/>
    </source>
</evidence>
<dbReference type="SUPFAM" id="SSF52980">
    <property type="entry name" value="Restriction endonuclease-like"/>
    <property type="match status" value="1"/>
</dbReference>
<evidence type="ECO:0000256" key="7">
    <source>
        <dbReference type="ARBA" id="ARBA00022763"/>
    </source>
</evidence>
<dbReference type="InterPro" id="IPR004612">
    <property type="entry name" value="Resolv_RecU"/>
</dbReference>
<keyword evidence="9" id="KW-0460">Magnesium</keyword>
<dbReference type="Pfam" id="PF03838">
    <property type="entry name" value="RecU"/>
    <property type="match status" value="1"/>
</dbReference>
<evidence type="ECO:0000313" key="15">
    <source>
        <dbReference type="Proteomes" id="UP001459714"/>
    </source>
</evidence>
<keyword evidence="15" id="KW-1185">Reference proteome</keyword>
<evidence type="ECO:0000256" key="12">
    <source>
        <dbReference type="ARBA" id="ARBA00023447"/>
    </source>
</evidence>
<sequence>MKLAKKQNIGKIFESEIEKSCKDQHVFYFRVRDVNIPPDLRTRIRLPQNKYDSLMFYHNHLFTLEFKATEKAKSFPLKEHVIKQHQIDNLKAAKDYDGVISGFIFNFRDTNNETYFVEIDDFINYINIAQNGLEHTYKSKVNEKSIPIGIIREIGIPVKSIKKQVRYRFYINILLDELIKKYYK</sequence>
<accession>A0ABU9K2X0</accession>
<evidence type="ECO:0000256" key="9">
    <source>
        <dbReference type="ARBA" id="ARBA00022842"/>
    </source>
</evidence>
<dbReference type="Gene3D" id="3.40.1350.10">
    <property type="match status" value="1"/>
</dbReference>
<keyword evidence="7" id="KW-0227">DNA damage</keyword>
<evidence type="ECO:0000256" key="11">
    <source>
        <dbReference type="ARBA" id="ARBA00023204"/>
    </source>
</evidence>
<proteinExistence type="inferred from homology"/>
<keyword evidence="8" id="KW-0378">Hydrolase</keyword>
<gene>
    <name evidence="14" type="ORF">NST17_19935</name>
</gene>